<comment type="caution">
    <text evidence="4">The sequence shown here is derived from an EMBL/GenBank/DDBJ whole genome shotgun (WGS) entry which is preliminary data.</text>
</comment>
<feature type="transmembrane region" description="Helical" evidence="1">
    <location>
        <begin position="1319"/>
        <end position="1340"/>
    </location>
</feature>
<feature type="transmembrane region" description="Helical" evidence="1">
    <location>
        <begin position="1121"/>
        <end position="1150"/>
    </location>
</feature>
<proteinExistence type="predicted"/>
<dbReference type="SUPFAM" id="SSF51161">
    <property type="entry name" value="Trimeric LpxA-like enzymes"/>
    <property type="match status" value="1"/>
</dbReference>
<dbReference type="InterPro" id="IPR025110">
    <property type="entry name" value="AMP-bd_C"/>
</dbReference>
<accession>A0A9N8HW02</accession>
<dbReference type="SUPFAM" id="SSF56801">
    <property type="entry name" value="Acetyl-CoA synthetase-like"/>
    <property type="match status" value="1"/>
</dbReference>
<dbReference type="InterPro" id="IPR000873">
    <property type="entry name" value="AMP-dep_synth/lig_dom"/>
</dbReference>
<keyword evidence="4" id="KW-0436">Ligase</keyword>
<dbReference type="Pfam" id="PF23024">
    <property type="entry name" value="AMP-dom_DIP2-like"/>
    <property type="match status" value="1"/>
</dbReference>
<evidence type="ECO:0000313" key="4">
    <source>
        <dbReference type="EMBL" id="CAB9524728.1"/>
    </source>
</evidence>
<dbReference type="Pfam" id="PF00501">
    <property type="entry name" value="AMP-binding"/>
    <property type="match status" value="1"/>
</dbReference>
<evidence type="ECO:0000256" key="1">
    <source>
        <dbReference type="SAM" id="Phobius"/>
    </source>
</evidence>
<keyword evidence="1" id="KW-0812">Transmembrane</keyword>
<keyword evidence="5" id="KW-1185">Reference proteome</keyword>
<keyword evidence="1" id="KW-1133">Transmembrane helix</keyword>
<dbReference type="InterPro" id="IPR042099">
    <property type="entry name" value="ANL_N_sf"/>
</dbReference>
<dbReference type="InterPro" id="IPR020845">
    <property type="entry name" value="AMP-binding_CS"/>
</dbReference>
<dbReference type="PROSITE" id="PS00455">
    <property type="entry name" value="AMP_BINDING"/>
    <property type="match status" value="1"/>
</dbReference>
<dbReference type="PANTHER" id="PTHR22754">
    <property type="entry name" value="DISCO-INTERACTING PROTEIN 2 DIP2 -RELATED"/>
    <property type="match status" value="1"/>
</dbReference>
<dbReference type="Gene3D" id="2.160.10.10">
    <property type="entry name" value="Hexapeptide repeat proteins"/>
    <property type="match status" value="1"/>
</dbReference>
<feature type="transmembrane region" description="Helical" evidence="1">
    <location>
        <begin position="1352"/>
        <end position="1377"/>
    </location>
</feature>
<keyword evidence="1" id="KW-0472">Membrane</keyword>
<dbReference type="Proteomes" id="UP001153069">
    <property type="component" value="Unassembled WGS sequence"/>
</dbReference>
<organism evidence="4 5">
    <name type="scientific">Seminavis robusta</name>
    <dbReference type="NCBI Taxonomy" id="568900"/>
    <lineage>
        <taxon>Eukaryota</taxon>
        <taxon>Sar</taxon>
        <taxon>Stramenopiles</taxon>
        <taxon>Ochrophyta</taxon>
        <taxon>Bacillariophyta</taxon>
        <taxon>Bacillariophyceae</taxon>
        <taxon>Bacillariophycidae</taxon>
        <taxon>Naviculales</taxon>
        <taxon>Naviculaceae</taxon>
        <taxon>Seminavis</taxon>
    </lineage>
</organism>
<feature type="domain" description="AMP-binding enzyme C-terminal" evidence="3">
    <location>
        <begin position="396"/>
        <end position="501"/>
    </location>
</feature>
<dbReference type="Gene3D" id="3.40.50.12780">
    <property type="entry name" value="N-terminal domain of ligase-like"/>
    <property type="match status" value="1"/>
</dbReference>
<dbReference type="GO" id="GO:0016874">
    <property type="term" value="F:ligase activity"/>
    <property type="evidence" value="ECO:0007669"/>
    <property type="project" value="UniProtKB-KW"/>
</dbReference>
<feature type="transmembrane region" description="Helical" evidence="1">
    <location>
        <begin position="1527"/>
        <end position="1548"/>
    </location>
</feature>
<name>A0A9N8HW02_9STRA</name>
<feature type="transmembrane region" description="Helical" evidence="1">
    <location>
        <begin position="1077"/>
        <end position="1100"/>
    </location>
</feature>
<protein>
    <submittedName>
        <fullName evidence="4">D-alanine--D-alanyl carrier protein ligase</fullName>
    </submittedName>
</protein>
<dbReference type="InterPro" id="IPR036736">
    <property type="entry name" value="ACP-like_sf"/>
</dbReference>
<feature type="domain" description="AMP-dependent synthetase/ligase" evidence="2">
    <location>
        <begin position="13"/>
        <end position="222"/>
    </location>
</feature>
<sequence length="1765" mass="197785">MKFSSTILEALNHHAVETPNKVGFTWVDINCVEQNKMTFKQLHDQSNAIAAHLLKLGCKKGDRVMIAYPFGLEFLAAMFGAMKIGVIPCSIYPPNPNQLKTEMPKFRGFAEDAGAKYALSTTAFATAMTAVGVLYKTGVTWIGTDKLPIKKSNPKKPKDYEKYVGEPTDIGFIQYTSGSTGRPKGVMISHQNLAENCAALVKMTNATPSSVAALWVPQYHDMIEHYQATHTCAPNFAYALLLKRLEQANRTANWSCVKRAMFGGEPAKSHVVEAVAKTLSIKPAHVYNIYGLAESVVFLTGGSAYPDSEGLVCCGEVDSPTLKLRIVQEGKEVEDGQVGSIWAQSPRVAAGYYGQPKLTTSTFANILPGYDGSWLDTGDLGKVTDSQLYVTGRVKDVIIINGKNYYPTDVELSIDDLFGDIIRPGRTTAFQNGDTSVGITVEGRKGFDKSENEDLAVQIANHVSQFHGLFASEVVVLKLGVTPKTTSGKLKRSEIRQTTVDGDWKEASILLQFKRQVALTPIPIRKRQRPSFLEGSFSMLGIASNESYLNEETEHEIMVQSMSTVNWNFEELAGIGLNQTNDLPRKAVEAVHSVECIPSKLDEYFSELHLSGVSGIEEAWDKAIKTTAAMQVMCSQILKHLEDKHPTICQLAKTLSENLDWILIDDMTCFLSQLVHQIFVLQWVTTFMMDHPECIQQKLKDDAAWDAHGQNVQTVPVELQEMLNLPEQDAMYGKVPFFTWIKNRSVVELLNLVLQSLESAGSTSTAQVERINSLLCLNVLEAIWLEQKNGHKENSEAGRRLATMLTNAKAATTKSRKVLMEYSSNTSAVNDLYIDWNMHVVAWAGDRNSSSWMLSKLLLPCVIGDVNAHFFYARLISLHLVTQAMGRNLMSNKFQNEPILSRRALHYFGKLNLSSAEKLGHTPLATESKHQLALDEDYWLSKFDQWGLVSHTPPKASTPDSRLQYNAVSGAVGPDDFSTRYANTITAVFGYKVAASKSWAENGLTSFNSAELRNRVEEDLHVVLPPNFAQLYATPKELEEFLVSSQGQHFPCKAADEHVDFHWNNPRAQCSKLEMSIVQVLGFMAITLVLLTALFPSYLVAARLSNKCNTSEAQECLKTSFLWFPHIFPLFCFSFSIMVVLCKILVVGMYRPQEINLMSWQYLRWWFVDQLLHVWELFVGRFLLETKFAWLFYRLLGADIAWSTKINAFMRECDLVSVGANSSVGHAIRCRKFRPWTEGSPRMVFRPIIVGPNCNVSGMLSPGAVIGAGCKVERLTVVEEGAQVPPEVIARGNPAYNAGTFRHQESNWQEESLLDAFKVLWLFSEVYHYYALYFLAHAILQETLPTWRYASILHWFLLFPLASVFAMVTSILLKWLLIGKRDPSEEYERTLWMRATNWVCDYHFQIAAWMLANYAEVSRFDTLVQWCHGLDVDVVSDLYTANIIFSPSQVDFVKIRQSFLSLTEFDLDIPSPSGEKIEISYSSLGRDTIVYAGAKVIRSNLPSRSQVSDKIYDLNAPNTQLIVSWSFILLEVILPEVAVLIWIAILFWSFIPAYELTSAISGSITSPSVLVLVLVGAIAFHFFVWILLAKTFEWALLNVIPPSFYGCTFRVYASCIITCRWANPIDFLLMGTPLFQFYARIMGAEVNGDLWFFDHSPTEFGNCHFQGNTIVDSAYPRGHYRDINGLTLDDVYISGIVHPGCYIAAGALVEGRESGPWKSFFSSAVENVSSGKKNASRQGLQGDQMKRGSLQDWEDEFQCTHEFDV</sequence>
<evidence type="ECO:0000259" key="3">
    <source>
        <dbReference type="Pfam" id="PF23024"/>
    </source>
</evidence>
<reference evidence="4" key="1">
    <citation type="submission" date="2020-06" db="EMBL/GenBank/DDBJ databases">
        <authorList>
            <consortium name="Plant Systems Biology data submission"/>
        </authorList>
    </citation>
    <scope>NUCLEOTIDE SEQUENCE</scope>
    <source>
        <strain evidence="4">D6</strain>
    </source>
</reference>
<dbReference type="PANTHER" id="PTHR22754:SF32">
    <property type="entry name" value="DISCO-INTERACTING PROTEIN 2"/>
    <property type="match status" value="1"/>
</dbReference>
<dbReference type="Gene3D" id="3.30.300.30">
    <property type="match status" value="1"/>
</dbReference>
<dbReference type="InterPro" id="IPR045851">
    <property type="entry name" value="AMP-bd_C_sf"/>
</dbReference>
<dbReference type="SUPFAM" id="SSF47336">
    <property type="entry name" value="ACP-like"/>
    <property type="match status" value="1"/>
</dbReference>
<evidence type="ECO:0000313" key="5">
    <source>
        <dbReference type="Proteomes" id="UP001153069"/>
    </source>
</evidence>
<feature type="transmembrane region" description="Helical" evidence="1">
    <location>
        <begin position="1568"/>
        <end position="1588"/>
    </location>
</feature>
<evidence type="ECO:0000259" key="2">
    <source>
        <dbReference type="Pfam" id="PF00501"/>
    </source>
</evidence>
<dbReference type="EMBL" id="CAICTM010001574">
    <property type="protein sequence ID" value="CAB9524728.1"/>
    <property type="molecule type" value="Genomic_DNA"/>
</dbReference>
<dbReference type="OrthoDB" id="199633at2759"/>
<feature type="transmembrane region" description="Helical" evidence="1">
    <location>
        <begin position="1162"/>
        <end position="1184"/>
    </location>
</feature>
<gene>
    <name evidence="4" type="ORF">SEMRO_1576_G283530.1</name>
</gene>
<dbReference type="InterPro" id="IPR011004">
    <property type="entry name" value="Trimer_LpxA-like_sf"/>
</dbReference>